<dbReference type="InterPro" id="IPR003594">
    <property type="entry name" value="HATPase_dom"/>
</dbReference>
<dbReference type="InterPro" id="IPR003661">
    <property type="entry name" value="HisK_dim/P_dom"/>
</dbReference>
<comment type="catalytic activity">
    <reaction evidence="1">
        <text>ATP + protein L-histidine = ADP + protein N-phospho-L-histidine.</text>
        <dbReference type="EC" id="2.7.13.3"/>
    </reaction>
</comment>
<dbReference type="Gene3D" id="1.10.287.130">
    <property type="match status" value="1"/>
</dbReference>
<evidence type="ECO:0000256" key="1">
    <source>
        <dbReference type="ARBA" id="ARBA00000085"/>
    </source>
</evidence>
<organism evidence="11 12">
    <name type="scientific">Bordetella flabilis</name>
    <dbReference type="NCBI Taxonomy" id="463014"/>
    <lineage>
        <taxon>Bacteria</taxon>
        <taxon>Pseudomonadati</taxon>
        <taxon>Pseudomonadota</taxon>
        <taxon>Betaproteobacteria</taxon>
        <taxon>Burkholderiales</taxon>
        <taxon>Alcaligenaceae</taxon>
        <taxon>Bordetella</taxon>
    </lineage>
</organism>
<dbReference type="KEGG" id="bfz:BAU07_04055"/>
<name>A0A193GK55_9BORD</name>
<dbReference type="Pfam" id="PF13426">
    <property type="entry name" value="PAS_9"/>
    <property type="match status" value="1"/>
</dbReference>
<keyword evidence="12" id="KW-1185">Reference proteome</keyword>
<dbReference type="InterPro" id="IPR005467">
    <property type="entry name" value="His_kinase_dom"/>
</dbReference>
<accession>A0A193GK55</accession>
<evidence type="ECO:0000256" key="6">
    <source>
        <dbReference type="ARBA" id="ARBA00022777"/>
    </source>
</evidence>
<dbReference type="Pfam" id="PF02518">
    <property type="entry name" value="HATPase_c"/>
    <property type="match status" value="1"/>
</dbReference>
<protein>
    <recommendedName>
        <fullName evidence="2">histidine kinase</fullName>
        <ecNumber evidence="2">2.7.13.3</ecNumber>
    </recommendedName>
</protein>
<dbReference type="PROSITE" id="PS50112">
    <property type="entry name" value="PAS"/>
    <property type="match status" value="1"/>
</dbReference>
<dbReference type="Pfam" id="PF00512">
    <property type="entry name" value="HisKA"/>
    <property type="match status" value="1"/>
</dbReference>
<dbReference type="CDD" id="cd00130">
    <property type="entry name" value="PAS"/>
    <property type="match status" value="1"/>
</dbReference>
<dbReference type="SMART" id="SM00388">
    <property type="entry name" value="HisKA"/>
    <property type="match status" value="1"/>
</dbReference>
<feature type="domain" description="PAS" evidence="10">
    <location>
        <begin position="1"/>
        <end position="35"/>
    </location>
</feature>
<evidence type="ECO:0000256" key="7">
    <source>
        <dbReference type="ARBA" id="ARBA00022840"/>
    </source>
</evidence>
<sequence length="361" mass="39143">MFPVAALVADRHGRIIVANAAAVKLFGYSRHELIGAPVGMLVSASRGDSHPSLSGNVTTGWPPYPADHSCDRFARCKDGGEFPAEITVVPFCAAGGSDTLTIVMDRTDRYELLRNRQELVHLSRVSTLGELAGSLAHELNQPLTAILSNAQAAQRFMAARPSNLDEVREILEDLVKDNRRASEVLRKIRLLVKKGESEAALLRMDSVVADVALLVQSDAIRRGIRMTLDIPADLPCVLGDRVQLQQVLLNVLLNSFQALDGCPAQDRVVMIGAALDGSREIRIAVRDHGPGLTAEKLGKLFSPYFTSKRDGLGLGLSISRSIVQMHGGRIWAENNEEQGATFYFTLPAVADERCVQSRGGS</sequence>
<keyword evidence="5" id="KW-0547">Nucleotide-binding</keyword>
<reference evidence="11 12" key="1">
    <citation type="submission" date="2016-06" db="EMBL/GenBank/DDBJ databases">
        <title>Complete genome sequences of Bordetella bronchialis and Bordetella flabilis.</title>
        <authorList>
            <person name="LiPuma J.J."/>
            <person name="Spilker T."/>
        </authorList>
    </citation>
    <scope>NUCLEOTIDE SEQUENCE [LARGE SCALE GENOMIC DNA]</scope>
    <source>
        <strain evidence="11 12">AU10664</strain>
    </source>
</reference>
<evidence type="ECO:0000256" key="5">
    <source>
        <dbReference type="ARBA" id="ARBA00022741"/>
    </source>
</evidence>
<dbReference type="CDD" id="cd00082">
    <property type="entry name" value="HisKA"/>
    <property type="match status" value="1"/>
</dbReference>
<evidence type="ECO:0000256" key="4">
    <source>
        <dbReference type="ARBA" id="ARBA00022679"/>
    </source>
</evidence>
<dbReference type="SUPFAM" id="SSF55785">
    <property type="entry name" value="PYP-like sensor domain (PAS domain)"/>
    <property type="match status" value="1"/>
</dbReference>
<dbReference type="InterPro" id="IPR035965">
    <property type="entry name" value="PAS-like_dom_sf"/>
</dbReference>
<dbReference type="Gene3D" id="3.30.565.10">
    <property type="entry name" value="Histidine kinase-like ATPase, C-terminal domain"/>
    <property type="match status" value="1"/>
</dbReference>
<keyword evidence="7" id="KW-0067">ATP-binding</keyword>
<dbReference type="Gene3D" id="3.30.450.20">
    <property type="entry name" value="PAS domain"/>
    <property type="match status" value="1"/>
</dbReference>
<keyword evidence="6" id="KW-0418">Kinase</keyword>
<dbReference type="NCBIfam" id="TIGR00229">
    <property type="entry name" value="sensory_box"/>
    <property type="match status" value="1"/>
</dbReference>
<feature type="domain" description="Histidine kinase" evidence="9">
    <location>
        <begin position="134"/>
        <end position="350"/>
    </location>
</feature>
<dbReference type="EC" id="2.7.13.3" evidence="2"/>
<dbReference type="GO" id="GO:0005524">
    <property type="term" value="F:ATP binding"/>
    <property type="evidence" value="ECO:0007669"/>
    <property type="project" value="UniProtKB-KW"/>
</dbReference>
<evidence type="ECO:0000259" key="9">
    <source>
        <dbReference type="PROSITE" id="PS50109"/>
    </source>
</evidence>
<dbReference type="InterPro" id="IPR036097">
    <property type="entry name" value="HisK_dim/P_sf"/>
</dbReference>
<evidence type="ECO:0000313" key="11">
    <source>
        <dbReference type="EMBL" id="ANN80220.1"/>
    </source>
</evidence>
<gene>
    <name evidence="11" type="ORF">BAU07_04055</name>
</gene>
<dbReference type="SMART" id="SM00387">
    <property type="entry name" value="HATPase_c"/>
    <property type="match status" value="1"/>
</dbReference>
<dbReference type="STRING" id="463014.BAU07_04055"/>
<dbReference type="EMBL" id="CP016172">
    <property type="protein sequence ID" value="ANN80220.1"/>
    <property type="molecule type" value="Genomic_DNA"/>
</dbReference>
<keyword evidence="4" id="KW-0808">Transferase</keyword>
<evidence type="ECO:0000256" key="3">
    <source>
        <dbReference type="ARBA" id="ARBA00022553"/>
    </source>
</evidence>
<dbReference type="Proteomes" id="UP000091926">
    <property type="component" value="Chromosome"/>
</dbReference>
<proteinExistence type="predicted"/>
<dbReference type="InterPro" id="IPR036890">
    <property type="entry name" value="HATPase_C_sf"/>
</dbReference>
<evidence type="ECO:0000259" key="10">
    <source>
        <dbReference type="PROSITE" id="PS50112"/>
    </source>
</evidence>
<dbReference type="GO" id="GO:0000155">
    <property type="term" value="F:phosphorelay sensor kinase activity"/>
    <property type="evidence" value="ECO:0007669"/>
    <property type="project" value="InterPro"/>
</dbReference>
<dbReference type="SUPFAM" id="SSF47384">
    <property type="entry name" value="Homodimeric domain of signal transducing histidine kinase"/>
    <property type="match status" value="1"/>
</dbReference>
<dbReference type="PRINTS" id="PR00344">
    <property type="entry name" value="BCTRLSENSOR"/>
</dbReference>
<dbReference type="InterPro" id="IPR004358">
    <property type="entry name" value="Sig_transdc_His_kin-like_C"/>
</dbReference>
<dbReference type="PROSITE" id="PS50109">
    <property type="entry name" value="HIS_KIN"/>
    <property type="match status" value="1"/>
</dbReference>
<dbReference type="AlphaFoldDB" id="A0A193GK55"/>
<keyword evidence="8" id="KW-0902">Two-component regulatory system</keyword>
<evidence type="ECO:0000256" key="8">
    <source>
        <dbReference type="ARBA" id="ARBA00023012"/>
    </source>
</evidence>
<evidence type="ECO:0000256" key="2">
    <source>
        <dbReference type="ARBA" id="ARBA00012438"/>
    </source>
</evidence>
<evidence type="ECO:0000313" key="12">
    <source>
        <dbReference type="Proteomes" id="UP000091926"/>
    </source>
</evidence>
<keyword evidence="3" id="KW-0597">Phosphoprotein</keyword>
<dbReference type="InterPro" id="IPR000014">
    <property type="entry name" value="PAS"/>
</dbReference>
<dbReference type="SUPFAM" id="SSF55874">
    <property type="entry name" value="ATPase domain of HSP90 chaperone/DNA topoisomerase II/histidine kinase"/>
    <property type="match status" value="1"/>
</dbReference>
<dbReference type="PANTHER" id="PTHR43065">
    <property type="entry name" value="SENSOR HISTIDINE KINASE"/>
    <property type="match status" value="1"/>
</dbReference>
<dbReference type="PANTHER" id="PTHR43065:SF10">
    <property type="entry name" value="PEROXIDE STRESS-ACTIVATED HISTIDINE KINASE MAK3"/>
    <property type="match status" value="1"/>
</dbReference>